<dbReference type="EMBL" id="JAIQCV010000011">
    <property type="protein sequence ID" value="KAH1047263.1"/>
    <property type="molecule type" value="Genomic_DNA"/>
</dbReference>
<dbReference type="Pfam" id="PF14223">
    <property type="entry name" value="Retrotran_gag_2"/>
    <property type="match status" value="1"/>
</dbReference>
<dbReference type="OrthoDB" id="1000303at2759"/>
<comment type="caution">
    <text evidence="1">The sequence shown here is derived from an EMBL/GenBank/DDBJ whole genome shotgun (WGS) entry which is preliminary data.</text>
</comment>
<evidence type="ECO:0000313" key="2">
    <source>
        <dbReference type="Proteomes" id="UP000828251"/>
    </source>
</evidence>
<sequence>MKYFEFKILDSIPIMNQVHELQVLISRLRELKVAIPELLQVGVIISKLSSSWNNYRKKLLHMAKNFTVEKILRHLRIEEETWKRDVV</sequence>
<proteinExistence type="predicted"/>
<protein>
    <submittedName>
        <fullName evidence="1">Uncharacterized protein</fullName>
    </submittedName>
</protein>
<dbReference type="AlphaFoldDB" id="A0A9D3UKZ9"/>
<keyword evidence="2" id="KW-1185">Reference proteome</keyword>
<accession>A0A9D3UKZ9</accession>
<reference evidence="1 2" key="1">
    <citation type="journal article" date="2021" name="Plant Biotechnol. J.">
        <title>Multi-omics assisted identification of the key and species-specific regulatory components of drought-tolerant mechanisms in Gossypium stocksii.</title>
        <authorList>
            <person name="Yu D."/>
            <person name="Ke L."/>
            <person name="Zhang D."/>
            <person name="Wu Y."/>
            <person name="Sun Y."/>
            <person name="Mei J."/>
            <person name="Sun J."/>
            <person name="Sun Y."/>
        </authorList>
    </citation>
    <scope>NUCLEOTIDE SEQUENCE [LARGE SCALE GENOMIC DNA]</scope>
    <source>
        <strain evidence="2">cv. E1</strain>
        <tissue evidence="1">Leaf</tissue>
    </source>
</reference>
<gene>
    <name evidence="1" type="ORF">J1N35_038047</name>
</gene>
<dbReference type="Proteomes" id="UP000828251">
    <property type="component" value="Unassembled WGS sequence"/>
</dbReference>
<name>A0A9D3UKZ9_9ROSI</name>
<dbReference type="PANTHER" id="PTHR47592:SF31">
    <property type="entry name" value="ZINC FINGER, CCHC-TYPE-RELATED"/>
    <property type="match status" value="1"/>
</dbReference>
<dbReference type="PANTHER" id="PTHR47592">
    <property type="entry name" value="PBF68 PROTEIN"/>
    <property type="match status" value="1"/>
</dbReference>
<organism evidence="1 2">
    <name type="scientific">Gossypium stocksii</name>
    <dbReference type="NCBI Taxonomy" id="47602"/>
    <lineage>
        <taxon>Eukaryota</taxon>
        <taxon>Viridiplantae</taxon>
        <taxon>Streptophyta</taxon>
        <taxon>Embryophyta</taxon>
        <taxon>Tracheophyta</taxon>
        <taxon>Spermatophyta</taxon>
        <taxon>Magnoliopsida</taxon>
        <taxon>eudicotyledons</taxon>
        <taxon>Gunneridae</taxon>
        <taxon>Pentapetalae</taxon>
        <taxon>rosids</taxon>
        <taxon>malvids</taxon>
        <taxon>Malvales</taxon>
        <taxon>Malvaceae</taxon>
        <taxon>Malvoideae</taxon>
        <taxon>Gossypium</taxon>
    </lineage>
</organism>
<evidence type="ECO:0000313" key="1">
    <source>
        <dbReference type="EMBL" id="KAH1047263.1"/>
    </source>
</evidence>